<dbReference type="RefSeq" id="WP_006308100.1">
    <property type="nucleotide sequence ID" value="NZ_JH601133.1"/>
</dbReference>
<dbReference type="OrthoDB" id="2188785at2"/>
<evidence type="ECO:0000259" key="1">
    <source>
        <dbReference type="PROSITE" id="PS50943"/>
    </source>
</evidence>
<evidence type="ECO:0000313" key="3">
    <source>
        <dbReference type="Proteomes" id="UP000006190"/>
    </source>
</evidence>
<dbReference type="InterPro" id="IPR001387">
    <property type="entry name" value="Cro/C1-type_HTH"/>
</dbReference>
<dbReference type="Pfam" id="PF01381">
    <property type="entry name" value="HTH_3"/>
    <property type="match status" value="1"/>
</dbReference>
<dbReference type="Gene3D" id="1.10.260.40">
    <property type="entry name" value="lambda repressor-like DNA-binding domains"/>
    <property type="match status" value="1"/>
</dbReference>
<dbReference type="InterPro" id="IPR010982">
    <property type="entry name" value="Lambda_DNA-bd_dom_sf"/>
</dbReference>
<sequence length="62" mass="6968">MLISLKASRINAGLTSKEASNMAGIHQQTLLKYEKDSSKIPMDLLNKLSVIYQIESDDIFVR</sequence>
<dbReference type="GO" id="GO:0003677">
    <property type="term" value="F:DNA binding"/>
    <property type="evidence" value="ECO:0007669"/>
    <property type="project" value="InterPro"/>
</dbReference>
<evidence type="ECO:0000313" key="2">
    <source>
        <dbReference type="EMBL" id="EHR38131.1"/>
    </source>
</evidence>
<dbReference type="CDD" id="cd00093">
    <property type="entry name" value="HTH_XRE"/>
    <property type="match status" value="1"/>
</dbReference>
<dbReference type="SMART" id="SM00530">
    <property type="entry name" value="HTH_XRE"/>
    <property type="match status" value="1"/>
</dbReference>
<gene>
    <name evidence="2" type="ORF">HMPREF9708_00215</name>
</gene>
<dbReference type="eggNOG" id="COG1396">
    <property type="taxonomic scope" value="Bacteria"/>
</dbReference>
<reference evidence="2 3" key="1">
    <citation type="submission" date="2012-01" db="EMBL/GenBank/DDBJ databases">
        <title>The Genome Sequence of Facklamia languida CCUG 37842.</title>
        <authorList>
            <consortium name="The Broad Institute Genome Sequencing Platform"/>
            <person name="Earl A."/>
            <person name="Ward D."/>
            <person name="Feldgarden M."/>
            <person name="Gevers D."/>
            <person name="Huys G."/>
            <person name="Young S.K."/>
            <person name="Zeng Q."/>
            <person name="Gargeya S."/>
            <person name="Fitzgerald M."/>
            <person name="Haas B."/>
            <person name="Abouelleil A."/>
            <person name="Alvarado L."/>
            <person name="Arachchi H.M."/>
            <person name="Berlin A."/>
            <person name="Chapman S.B."/>
            <person name="Gearin G."/>
            <person name="Goldberg J."/>
            <person name="Griggs A."/>
            <person name="Gujja S."/>
            <person name="Hansen M."/>
            <person name="Heiman D."/>
            <person name="Howarth C."/>
            <person name="Larimer J."/>
            <person name="Lui A."/>
            <person name="MacDonald P.J.P."/>
            <person name="McCowen C."/>
            <person name="Montmayeur A."/>
            <person name="Murphy C."/>
            <person name="Neiman D."/>
            <person name="Pearson M."/>
            <person name="Priest M."/>
            <person name="Roberts A."/>
            <person name="Saif S."/>
            <person name="Shea T."/>
            <person name="Sisk P."/>
            <person name="Stolte C."/>
            <person name="Sykes S."/>
            <person name="Wortman J."/>
            <person name="Nusbaum C."/>
            <person name="Birren B."/>
        </authorList>
    </citation>
    <scope>NUCLEOTIDE SEQUENCE [LARGE SCALE GENOMIC DNA]</scope>
    <source>
        <strain evidence="2 3">CCUG 37842</strain>
    </source>
</reference>
<dbReference type="Proteomes" id="UP000006190">
    <property type="component" value="Unassembled WGS sequence"/>
</dbReference>
<name>H3NH76_9LACT</name>
<protein>
    <recommendedName>
        <fullName evidence="1">HTH cro/C1-type domain-containing protein</fullName>
    </recommendedName>
</protein>
<organism evidence="2 3">
    <name type="scientific">Facklamia languida CCUG 37842</name>
    <dbReference type="NCBI Taxonomy" id="883113"/>
    <lineage>
        <taxon>Bacteria</taxon>
        <taxon>Bacillati</taxon>
        <taxon>Bacillota</taxon>
        <taxon>Bacilli</taxon>
        <taxon>Lactobacillales</taxon>
        <taxon>Aerococcaceae</taxon>
        <taxon>Facklamia</taxon>
    </lineage>
</organism>
<feature type="domain" description="HTH cro/C1-type" evidence="1">
    <location>
        <begin position="5"/>
        <end position="59"/>
    </location>
</feature>
<proteinExistence type="predicted"/>
<keyword evidence="3" id="KW-1185">Reference proteome</keyword>
<dbReference type="STRING" id="883113.HMPREF9708_00215"/>
<dbReference type="SUPFAM" id="SSF47413">
    <property type="entry name" value="lambda repressor-like DNA-binding domains"/>
    <property type="match status" value="1"/>
</dbReference>
<accession>H3NH76</accession>
<dbReference type="PROSITE" id="PS50943">
    <property type="entry name" value="HTH_CROC1"/>
    <property type="match status" value="1"/>
</dbReference>
<dbReference type="AlphaFoldDB" id="H3NH76"/>
<dbReference type="HOGENOM" id="CLU_066192_49_2_9"/>
<comment type="caution">
    <text evidence="2">The sequence shown here is derived from an EMBL/GenBank/DDBJ whole genome shotgun (WGS) entry which is preliminary data.</text>
</comment>
<dbReference type="EMBL" id="AGEG01000002">
    <property type="protein sequence ID" value="EHR38131.1"/>
    <property type="molecule type" value="Genomic_DNA"/>
</dbReference>
<dbReference type="PATRIC" id="fig|883113.3.peg.215"/>